<evidence type="ECO:0000256" key="6">
    <source>
        <dbReference type="PROSITE-ProRule" id="PRU01250"/>
    </source>
</evidence>
<evidence type="ECO:0000259" key="8">
    <source>
        <dbReference type="PROSITE" id="PS51902"/>
    </source>
</evidence>
<dbReference type="SUPFAM" id="SSF57716">
    <property type="entry name" value="Glucocorticoid receptor-like (DNA-binding domain)"/>
    <property type="match status" value="1"/>
</dbReference>
<dbReference type="Pfam" id="PF07724">
    <property type="entry name" value="AAA_2"/>
    <property type="match status" value="1"/>
</dbReference>
<dbReference type="NCBIfam" id="TIGR00382">
    <property type="entry name" value="clpX"/>
    <property type="match status" value="1"/>
</dbReference>
<evidence type="ECO:0000256" key="2">
    <source>
        <dbReference type="ARBA" id="ARBA00022741"/>
    </source>
</evidence>
<dbReference type="InterPro" id="IPR003593">
    <property type="entry name" value="AAA+_ATPase"/>
</dbReference>
<accession>A0A8J4EDJ6</accession>
<dbReference type="PROSITE" id="PS51902">
    <property type="entry name" value="CLPX_ZB"/>
    <property type="match status" value="1"/>
</dbReference>
<keyword evidence="4 9" id="KW-0067">ATP-binding</keyword>
<evidence type="ECO:0000256" key="7">
    <source>
        <dbReference type="SAM" id="MobiDB-lite"/>
    </source>
</evidence>
<keyword evidence="3 6" id="KW-0862">Zinc</keyword>
<gene>
    <name evidence="9" type="primary">clpX_1</name>
    <name evidence="9" type="ORF">Voc01_056810</name>
</gene>
<dbReference type="GO" id="GO:0140662">
    <property type="term" value="F:ATP-dependent protein folding chaperone"/>
    <property type="evidence" value="ECO:0007669"/>
    <property type="project" value="InterPro"/>
</dbReference>
<dbReference type="InterPro" id="IPR004487">
    <property type="entry name" value="Clp_protease_ATP-bd_su_ClpX"/>
</dbReference>
<dbReference type="InterPro" id="IPR027417">
    <property type="entry name" value="P-loop_NTPase"/>
</dbReference>
<dbReference type="PANTHER" id="PTHR48102:SF7">
    <property type="entry name" value="ATP-DEPENDENT CLP PROTEASE ATP-BINDING SUBUNIT CLPX-LIKE, MITOCHONDRIAL"/>
    <property type="match status" value="1"/>
</dbReference>
<keyword evidence="9" id="KW-0378">Hydrolase</keyword>
<dbReference type="InterPro" id="IPR019489">
    <property type="entry name" value="Clp_ATPase_C"/>
</dbReference>
<dbReference type="GO" id="GO:0008270">
    <property type="term" value="F:zinc ion binding"/>
    <property type="evidence" value="ECO:0007669"/>
    <property type="project" value="UniProtKB-UniRule"/>
</dbReference>
<evidence type="ECO:0000313" key="9">
    <source>
        <dbReference type="EMBL" id="GIJ70764.1"/>
    </source>
</evidence>
<feature type="region of interest" description="Disordered" evidence="7">
    <location>
        <begin position="398"/>
        <end position="457"/>
    </location>
</feature>
<dbReference type="InterPro" id="IPR010603">
    <property type="entry name" value="Znf_CppX_C4"/>
</dbReference>
<proteinExistence type="inferred from homology"/>
<feature type="binding site" evidence="6">
    <location>
        <position position="36"/>
    </location>
    <ligand>
        <name>Zn(2+)</name>
        <dbReference type="ChEBI" id="CHEBI:29105"/>
    </ligand>
</feature>
<comment type="similarity">
    <text evidence="6">Belongs to the ClpX chaperone family.</text>
</comment>
<keyword evidence="1 6" id="KW-0479">Metal-binding</keyword>
<dbReference type="Pfam" id="PF06689">
    <property type="entry name" value="zf-C4_ClpX"/>
    <property type="match status" value="1"/>
</dbReference>
<keyword evidence="10" id="KW-1185">Reference proteome</keyword>
<dbReference type="InterPro" id="IPR059188">
    <property type="entry name" value="Znf_CLPX-like"/>
</dbReference>
<dbReference type="GO" id="GO:0051082">
    <property type="term" value="F:unfolded protein binding"/>
    <property type="evidence" value="ECO:0007669"/>
    <property type="project" value="UniProtKB-UniRule"/>
</dbReference>
<dbReference type="SUPFAM" id="SSF52540">
    <property type="entry name" value="P-loop containing nucleoside triphosphate hydrolases"/>
    <property type="match status" value="1"/>
</dbReference>
<evidence type="ECO:0000313" key="10">
    <source>
        <dbReference type="Proteomes" id="UP000635606"/>
    </source>
</evidence>
<sequence>MAGPKRRLLFCSFCGVNEYGVDALITGTGTAICPDCARAGLAALAGRATRRAGAGTATPTALVAELDRHVVAQDAAKRMLSVAVHNHFKRVGRAGQPGREPGGVRLAKSNILLIGPSGTGKTLLAETLARTLAVPFVVADVTSLTQAGYAGEDIESVFRRLVIAADGDLAAAQRGIVFLDEVDKLARREATAGLDVSGEGVQQGLLKSLEGTMVSLEGRQTDPTARAGEPRRFDTSEVLFMAGGAFVGLDDISGARTASDTFGFESARRTTARTTDTTARTEPGDLITFGLLPEFVGRFPVIVRLDELGAAELRRVLTEPRDSLVAQYEELFRLDGHVLELTPDALTTIAERAHARATGARGLRSVLETALADLMFHAPDLEPGRSLRVDAARITAALDGTGDPETGVLAGPAHAAGRGAPPQMSPAAEPGQEGGHTERRVGRTLRVASGALVRRSA</sequence>
<dbReference type="SMART" id="SM00382">
    <property type="entry name" value="AAA"/>
    <property type="match status" value="1"/>
</dbReference>
<dbReference type="InterPro" id="IPR038366">
    <property type="entry name" value="Znf_CppX_C4_sf"/>
</dbReference>
<dbReference type="Pfam" id="PF10431">
    <property type="entry name" value="ClpB_D2-small"/>
    <property type="match status" value="1"/>
</dbReference>
<dbReference type="Gene3D" id="3.40.50.300">
    <property type="entry name" value="P-loop containing nucleotide triphosphate hydrolases"/>
    <property type="match status" value="1"/>
</dbReference>
<dbReference type="GO" id="GO:0046983">
    <property type="term" value="F:protein dimerization activity"/>
    <property type="evidence" value="ECO:0007669"/>
    <property type="project" value="UniProtKB-UniRule"/>
</dbReference>
<dbReference type="GO" id="GO:0005524">
    <property type="term" value="F:ATP binding"/>
    <property type="evidence" value="ECO:0007669"/>
    <property type="project" value="UniProtKB-KW"/>
</dbReference>
<feature type="compositionally biased region" description="Low complexity" evidence="7">
    <location>
        <begin position="410"/>
        <end position="422"/>
    </location>
</feature>
<dbReference type="RefSeq" id="WP_203930657.1">
    <property type="nucleotide sequence ID" value="NZ_BOPH01000082.1"/>
</dbReference>
<dbReference type="Gene3D" id="1.10.8.60">
    <property type="match status" value="1"/>
</dbReference>
<evidence type="ECO:0000256" key="3">
    <source>
        <dbReference type="ARBA" id="ARBA00022833"/>
    </source>
</evidence>
<dbReference type="InterPro" id="IPR050052">
    <property type="entry name" value="ATP-dep_Clp_protease_ClpX"/>
</dbReference>
<dbReference type="EMBL" id="BOPH01000082">
    <property type="protein sequence ID" value="GIJ70764.1"/>
    <property type="molecule type" value="Genomic_DNA"/>
</dbReference>
<dbReference type="NCBIfam" id="NF003745">
    <property type="entry name" value="PRK05342.1"/>
    <property type="match status" value="1"/>
</dbReference>
<keyword evidence="5 6" id="KW-0143">Chaperone</keyword>
<dbReference type="GO" id="GO:0008233">
    <property type="term" value="F:peptidase activity"/>
    <property type="evidence" value="ECO:0007669"/>
    <property type="project" value="UniProtKB-KW"/>
</dbReference>
<feature type="domain" description="ClpX-type ZB" evidence="8">
    <location>
        <begin position="1"/>
        <end position="52"/>
    </location>
</feature>
<dbReference type="PANTHER" id="PTHR48102">
    <property type="entry name" value="ATP-DEPENDENT CLP PROTEASE ATP-BINDING SUBUNIT CLPX-LIKE, MITOCHONDRIAL-RELATED"/>
    <property type="match status" value="1"/>
</dbReference>
<feature type="binding site" evidence="6">
    <location>
        <position position="33"/>
    </location>
    <ligand>
        <name>Zn(2+)</name>
        <dbReference type="ChEBI" id="CHEBI:29105"/>
    </ligand>
</feature>
<dbReference type="AlphaFoldDB" id="A0A8J4EDJ6"/>
<feature type="binding site" evidence="6">
    <location>
        <position position="11"/>
    </location>
    <ligand>
        <name>Zn(2+)</name>
        <dbReference type="ChEBI" id="CHEBI:29105"/>
    </ligand>
</feature>
<comment type="caution">
    <text evidence="9">The sequence shown here is derived from an EMBL/GenBank/DDBJ whole genome shotgun (WGS) entry which is preliminary data.</text>
</comment>
<dbReference type="GO" id="GO:0016887">
    <property type="term" value="F:ATP hydrolysis activity"/>
    <property type="evidence" value="ECO:0007669"/>
    <property type="project" value="InterPro"/>
</dbReference>
<name>A0A8J4EDJ6_9ACTN</name>
<evidence type="ECO:0000256" key="5">
    <source>
        <dbReference type="ARBA" id="ARBA00023186"/>
    </source>
</evidence>
<dbReference type="InterPro" id="IPR003959">
    <property type="entry name" value="ATPase_AAA_core"/>
</dbReference>
<feature type="binding site" evidence="6">
    <location>
        <position position="14"/>
    </location>
    <ligand>
        <name>Zn(2+)</name>
        <dbReference type="ChEBI" id="CHEBI:29105"/>
    </ligand>
</feature>
<keyword evidence="2" id="KW-0547">Nucleotide-binding</keyword>
<organism evidence="9 10">
    <name type="scientific">Virgisporangium ochraceum</name>
    <dbReference type="NCBI Taxonomy" id="65505"/>
    <lineage>
        <taxon>Bacteria</taxon>
        <taxon>Bacillati</taxon>
        <taxon>Actinomycetota</taxon>
        <taxon>Actinomycetes</taxon>
        <taxon>Micromonosporales</taxon>
        <taxon>Micromonosporaceae</taxon>
        <taxon>Virgisporangium</taxon>
    </lineage>
</organism>
<dbReference type="SMART" id="SM00994">
    <property type="entry name" value="zf-C4_ClpX"/>
    <property type="match status" value="1"/>
</dbReference>
<dbReference type="Proteomes" id="UP000635606">
    <property type="component" value="Unassembled WGS sequence"/>
</dbReference>
<protein>
    <submittedName>
        <fullName evidence="9">ATP-dependent Clp protease ATP-binding subunit ClpX</fullName>
    </submittedName>
</protein>
<dbReference type="Gene3D" id="6.20.220.10">
    <property type="entry name" value="ClpX chaperone, C4-type zinc finger domain"/>
    <property type="match status" value="1"/>
</dbReference>
<dbReference type="GO" id="GO:0051603">
    <property type="term" value="P:proteolysis involved in protein catabolic process"/>
    <property type="evidence" value="ECO:0007669"/>
    <property type="project" value="TreeGrafter"/>
</dbReference>
<reference evidence="9" key="1">
    <citation type="submission" date="2021-01" db="EMBL/GenBank/DDBJ databases">
        <title>Whole genome shotgun sequence of Virgisporangium ochraceum NBRC 16418.</title>
        <authorList>
            <person name="Komaki H."/>
            <person name="Tamura T."/>
        </authorList>
    </citation>
    <scope>NUCLEOTIDE SEQUENCE</scope>
    <source>
        <strain evidence="9">NBRC 16418</strain>
    </source>
</reference>
<dbReference type="SMART" id="SM01086">
    <property type="entry name" value="ClpB_D2-small"/>
    <property type="match status" value="1"/>
</dbReference>
<keyword evidence="9" id="KW-0645">Protease</keyword>
<evidence type="ECO:0000256" key="1">
    <source>
        <dbReference type="ARBA" id="ARBA00022723"/>
    </source>
</evidence>
<evidence type="ECO:0000256" key="4">
    <source>
        <dbReference type="ARBA" id="ARBA00022840"/>
    </source>
</evidence>